<accession>A0ABX1F3Z2</accession>
<dbReference type="PROSITE" id="PS50111">
    <property type="entry name" value="CHEMOTAXIS_TRANSDUC_2"/>
    <property type="match status" value="1"/>
</dbReference>
<dbReference type="PROSITE" id="PS50885">
    <property type="entry name" value="HAMP"/>
    <property type="match status" value="1"/>
</dbReference>
<keyword evidence="9" id="KW-1185">Reference proteome</keyword>
<evidence type="ECO:0000256" key="5">
    <source>
        <dbReference type="SAM" id="Phobius"/>
    </source>
</evidence>
<organism evidence="8 9">
    <name type="scientific">Falsiroseomonas frigidaquae</name>
    <dbReference type="NCBI Taxonomy" id="487318"/>
    <lineage>
        <taxon>Bacteria</taxon>
        <taxon>Pseudomonadati</taxon>
        <taxon>Pseudomonadota</taxon>
        <taxon>Alphaproteobacteria</taxon>
        <taxon>Acetobacterales</taxon>
        <taxon>Roseomonadaceae</taxon>
        <taxon>Falsiroseomonas</taxon>
    </lineage>
</organism>
<proteinExistence type="inferred from homology"/>
<evidence type="ECO:0000256" key="3">
    <source>
        <dbReference type="PROSITE-ProRule" id="PRU00284"/>
    </source>
</evidence>
<reference evidence="8 9" key="1">
    <citation type="submission" date="2020-03" db="EMBL/GenBank/DDBJ databases">
        <title>Roseomonas selenitidurans sp. nov. isolated from soil.</title>
        <authorList>
            <person name="Liu H."/>
        </authorList>
    </citation>
    <scope>NUCLEOTIDE SEQUENCE [LARGE SCALE GENOMIC DNA]</scope>
    <source>
        <strain evidence="8 9">JCM 15073</strain>
    </source>
</reference>
<dbReference type="PRINTS" id="PR00260">
    <property type="entry name" value="CHEMTRNSDUCR"/>
</dbReference>
<dbReference type="Gene3D" id="1.10.287.950">
    <property type="entry name" value="Methyl-accepting chemotaxis protein"/>
    <property type="match status" value="1"/>
</dbReference>
<sequence length="557" mass="57923">MKILLVVGVLGVLNLGAAGFLVWHWVDDSAEYEQMLGREVEVMGHALSIRGDIQNIARNINNIRLLEDAPEGLPPLETTIDGLLAEIERRAGLMERSGEGIATRIVAETRQTTTRIRRLASRIYAVKRAAAPGHSEAIEALWASPEGRAAVQGLYDRIAEFAQTLRDQVRRDSRAMADSGERTAMFVLGGIALLLLAVALGVVAFVQRSVVRPITELEAAMARIRDGDDTSPVQGAERRDEVGRMAASLLRLRDGLAAGRRAREAQEAAAKVQVERAGRIDALVRGFEAEATEVLVQVSAAATQLDATAGEMGRTAEQGATQATGVAAAAEQASANVQTVAASAEEMASSIAEVARQVAESARVANQAAEEARATDHAVASLATGAQKIGDVVRLIGDIASQTNLLALNATIEAARAGEAGKGFAVVASEVKTLAAQTAKATEEIAGQIGQMQAETQAAVAAIQGIARTVQSLNGIAAQVAAAAEEQAATTQEIGRSVAEAASGTQNASRNAAGLAAGAERTSQAANDVRSASGVLSRQSEGLRSQVDSFLSGIRAA</sequence>
<evidence type="ECO:0000313" key="8">
    <source>
        <dbReference type="EMBL" id="NKE47066.1"/>
    </source>
</evidence>
<keyword evidence="1 3" id="KW-0807">Transducer</keyword>
<keyword evidence="5" id="KW-1133">Transmembrane helix</keyword>
<dbReference type="SMART" id="SM00283">
    <property type="entry name" value="MA"/>
    <property type="match status" value="1"/>
</dbReference>
<dbReference type="Pfam" id="PF00015">
    <property type="entry name" value="MCPsignal"/>
    <property type="match status" value="1"/>
</dbReference>
<dbReference type="InterPro" id="IPR004090">
    <property type="entry name" value="Chemotax_Me-accpt_rcpt"/>
</dbReference>
<feature type="domain" description="Methyl-accepting transducer" evidence="6">
    <location>
        <begin position="301"/>
        <end position="530"/>
    </location>
</feature>
<evidence type="ECO:0000313" key="9">
    <source>
        <dbReference type="Proteomes" id="UP000765160"/>
    </source>
</evidence>
<protein>
    <submittedName>
        <fullName evidence="8">HAMP domain-containing protein</fullName>
    </submittedName>
</protein>
<keyword evidence="5" id="KW-0472">Membrane</keyword>
<feature type="transmembrane region" description="Helical" evidence="5">
    <location>
        <begin position="184"/>
        <end position="206"/>
    </location>
</feature>
<dbReference type="PANTHER" id="PTHR32089">
    <property type="entry name" value="METHYL-ACCEPTING CHEMOTAXIS PROTEIN MCPB"/>
    <property type="match status" value="1"/>
</dbReference>
<evidence type="ECO:0000259" key="7">
    <source>
        <dbReference type="PROSITE" id="PS50885"/>
    </source>
</evidence>
<gene>
    <name evidence="8" type="ORF">HB662_19965</name>
</gene>
<dbReference type="CDD" id="cd06225">
    <property type="entry name" value="HAMP"/>
    <property type="match status" value="1"/>
</dbReference>
<dbReference type="Proteomes" id="UP000765160">
    <property type="component" value="Unassembled WGS sequence"/>
</dbReference>
<name>A0ABX1F3Z2_9PROT</name>
<comment type="caution">
    <text evidence="8">The sequence shown here is derived from an EMBL/GenBank/DDBJ whole genome shotgun (WGS) entry which is preliminary data.</text>
</comment>
<dbReference type="SMART" id="SM00304">
    <property type="entry name" value="HAMP"/>
    <property type="match status" value="2"/>
</dbReference>
<evidence type="ECO:0000256" key="1">
    <source>
        <dbReference type="ARBA" id="ARBA00023224"/>
    </source>
</evidence>
<dbReference type="InterPro" id="IPR004089">
    <property type="entry name" value="MCPsignal_dom"/>
</dbReference>
<keyword evidence="5" id="KW-0812">Transmembrane</keyword>
<feature type="region of interest" description="Disordered" evidence="4">
    <location>
        <begin position="512"/>
        <end position="538"/>
    </location>
</feature>
<dbReference type="Pfam" id="PF00672">
    <property type="entry name" value="HAMP"/>
    <property type="match status" value="1"/>
</dbReference>
<dbReference type="EMBL" id="JAAVTX010000006">
    <property type="protein sequence ID" value="NKE47066.1"/>
    <property type="molecule type" value="Genomic_DNA"/>
</dbReference>
<dbReference type="InterPro" id="IPR003660">
    <property type="entry name" value="HAMP_dom"/>
</dbReference>
<comment type="similarity">
    <text evidence="2">Belongs to the methyl-accepting chemotaxis (MCP) protein family.</text>
</comment>
<evidence type="ECO:0000256" key="2">
    <source>
        <dbReference type="ARBA" id="ARBA00029447"/>
    </source>
</evidence>
<dbReference type="PANTHER" id="PTHR32089:SF112">
    <property type="entry name" value="LYSOZYME-LIKE PROTEIN-RELATED"/>
    <property type="match status" value="1"/>
</dbReference>
<evidence type="ECO:0000256" key="4">
    <source>
        <dbReference type="SAM" id="MobiDB-lite"/>
    </source>
</evidence>
<dbReference type="SUPFAM" id="SSF58104">
    <property type="entry name" value="Methyl-accepting chemotaxis protein (MCP) signaling domain"/>
    <property type="match status" value="1"/>
</dbReference>
<dbReference type="Gene3D" id="6.10.340.10">
    <property type="match status" value="1"/>
</dbReference>
<evidence type="ECO:0000259" key="6">
    <source>
        <dbReference type="PROSITE" id="PS50111"/>
    </source>
</evidence>
<dbReference type="RefSeq" id="WP_171970262.1">
    <property type="nucleotide sequence ID" value="NZ_JAATJR010000006.1"/>
</dbReference>
<feature type="domain" description="HAMP" evidence="7">
    <location>
        <begin position="208"/>
        <end position="261"/>
    </location>
</feature>